<dbReference type="InterPro" id="IPR003329">
    <property type="entry name" value="Cytidylyl_trans"/>
</dbReference>
<dbReference type="Pfam" id="PF02348">
    <property type="entry name" value="CTP_transf_3"/>
    <property type="match status" value="1"/>
</dbReference>
<dbReference type="Gene3D" id="3.90.550.10">
    <property type="entry name" value="Spore Coat Polysaccharide Biosynthesis Protein SpsA, Chain A"/>
    <property type="match status" value="1"/>
</dbReference>
<name>A0ABU0KT99_9BACL</name>
<gene>
    <name evidence="1" type="ORF">QOZ95_000814</name>
</gene>
<evidence type="ECO:0000313" key="1">
    <source>
        <dbReference type="EMBL" id="MDQ0492665.1"/>
    </source>
</evidence>
<proteinExistence type="predicted"/>
<organism evidence="1 2">
    <name type="scientific">Paenibacillus brasilensis</name>
    <dbReference type="NCBI Taxonomy" id="128574"/>
    <lineage>
        <taxon>Bacteria</taxon>
        <taxon>Bacillati</taxon>
        <taxon>Bacillota</taxon>
        <taxon>Bacilli</taxon>
        <taxon>Bacillales</taxon>
        <taxon>Paenibacillaceae</taxon>
        <taxon>Paenibacillus</taxon>
    </lineage>
</organism>
<dbReference type="CDD" id="cd02518">
    <property type="entry name" value="GT2_SpsF"/>
    <property type="match status" value="1"/>
</dbReference>
<evidence type="ECO:0000313" key="2">
    <source>
        <dbReference type="Proteomes" id="UP001242811"/>
    </source>
</evidence>
<comment type="caution">
    <text evidence="1">The sequence shown here is derived from an EMBL/GenBank/DDBJ whole genome shotgun (WGS) entry which is preliminary data.</text>
</comment>
<dbReference type="Proteomes" id="UP001242811">
    <property type="component" value="Unassembled WGS sequence"/>
</dbReference>
<dbReference type="RefSeq" id="WP_152379622.1">
    <property type="nucleotide sequence ID" value="NZ_CP045298.1"/>
</dbReference>
<dbReference type="SUPFAM" id="SSF53448">
    <property type="entry name" value="Nucleotide-diphospho-sugar transferases"/>
    <property type="match status" value="1"/>
</dbReference>
<dbReference type="PANTHER" id="PTHR42866:SF1">
    <property type="entry name" value="SPORE COAT POLYSACCHARIDE BIOSYNTHESIS PROTEIN SPSF"/>
    <property type="match status" value="1"/>
</dbReference>
<protein>
    <submittedName>
        <fullName evidence="1">Spore coat polysaccharide biosynthesis protein SpsF</fullName>
    </submittedName>
</protein>
<accession>A0ABU0KT99</accession>
<dbReference type="PANTHER" id="PTHR42866">
    <property type="entry name" value="3-DEOXY-MANNO-OCTULOSONATE CYTIDYLYLTRANSFERASE"/>
    <property type="match status" value="1"/>
</dbReference>
<dbReference type="InterPro" id="IPR029044">
    <property type="entry name" value="Nucleotide-diphossugar_trans"/>
</dbReference>
<sequence>MNITAIIQARMGSTRLPGKVMNKLEDKTVLGHVIKRVLAIPSVNQVIVATTTETEDDLICHEANYYGVNYFRGSKENVLSRYYEAANKAKADIVVRITSDCPLLDPIISDKVITHFLDNDLDYSSSGLSGTFARGLDTEVFTFDALSRSYLHATKEYEHEHVTPYIYQHPDLFRIHAYSSSMDFSRYRLTLDTPEDWELISRIYRELYTGSIFSWNEILSLLERQPELALINAEVKQKKLGE</sequence>
<keyword evidence="2" id="KW-1185">Reference proteome</keyword>
<dbReference type="EMBL" id="JAUSWA010000003">
    <property type="protein sequence ID" value="MDQ0492665.1"/>
    <property type="molecule type" value="Genomic_DNA"/>
</dbReference>
<reference evidence="1 2" key="1">
    <citation type="submission" date="2023-07" db="EMBL/GenBank/DDBJ databases">
        <title>Genomic Encyclopedia of Type Strains, Phase IV (KMG-IV): sequencing the most valuable type-strain genomes for metagenomic binning, comparative biology and taxonomic classification.</title>
        <authorList>
            <person name="Goeker M."/>
        </authorList>
    </citation>
    <scope>NUCLEOTIDE SEQUENCE [LARGE SCALE GENOMIC DNA]</scope>
    <source>
        <strain evidence="1 2">DSM 14914</strain>
    </source>
</reference>